<name>A0AAV4PJ14_CAEEX</name>
<evidence type="ECO:0000313" key="2">
    <source>
        <dbReference type="Proteomes" id="UP001054945"/>
    </source>
</evidence>
<gene>
    <name evidence="1" type="ORF">CEXT_143721</name>
</gene>
<sequence length="166" mass="18539">MVFVAWRCVDGDGWVAELVGSKPDERLELKASVFISEIMDTIKTVGSEDNVILRYPIYGEFIQNYAEKCSTQRCGFQNKSVKRDISFPHHLIVPFCNKSERINLSPHGLTEHSPTCHNPKAAACLIKLISDSIPRMQPPPSQDSSIHPTTPAFLSTPCFSIHPCNL</sequence>
<dbReference type="EMBL" id="BPLR01004731">
    <property type="protein sequence ID" value="GIX97033.1"/>
    <property type="molecule type" value="Genomic_DNA"/>
</dbReference>
<reference evidence="1 2" key="1">
    <citation type="submission" date="2021-06" db="EMBL/GenBank/DDBJ databases">
        <title>Caerostris extrusa draft genome.</title>
        <authorList>
            <person name="Kono N."/>
            <person name="Arakawa K."/>
        </authorList>
    </citation>
    <scope>NUCLEOTIDE SEQUENCE [LARGE SCALE GENOMIC DNA]</scope>
</reference>
<accession>A0AAV4PJ14</accession>
<evidence type="ECO:0000313" key="1">
    <source>
        <dbReference type="EMBL" id="GIX97033.1"/>
    </source>
</evidence>
<protein>
    <submittedName>
        <fullName evidence="1">Uncharacterized protein</fullName>
    </submittedName>
</protein>
<organism evidence="1 2">
    <name type="scientific">Caerostris extrusa</name>
    <name type="common">Bark spider</name>
    <name type="synonym">Caerostris bankana</name>
    <dbReference type="NCBI Taxonomy" id="172846"/>
    <lineage>
        <taxon>Eukaryota</taxon>
        <taxon>Metazoa</taxon>
        <taxon>Ecdysozoa</taxon>
        <taxon>Arthropoda</taxon>
        <taxon>Chelicerata</taxon>
        <taxon>Arachnida</taxon>
        <taxon>Araneae</taxon>
        <taxon>Araneomorphae</taxon>
        <taxon>Entelegynae</taxon>
        <taxon>Araneoidea</taxon>
        <taxon>Araneidae</taxon>
        <taxon>Caerostris</taxon>
    </lineage>
</organism>
<keyword evidence="2" id="KW-1185">Reference proteome</keyword>
<dbReference type="Proteomes" id="UP001054945">
    <property type="component" value="Unassembled WGS sequence"/>
</dbReference>
<comment type="caution">
    <text evidence="1">The sequence shown here is derived from an EMBL/GenBank/DDBJ whole genome shotgun (WGS) entry which is preliminary data.</text>
</comment>
<proteinExistence type="predicted"/>
<dbReference type="AlphaFoldDB" id="A0AAV4PJ14"/>